<accession>A0A6J8E761</accession>
<dbReference type="AlphaFoldDB" id="A0A6J8E761"/>
<evidence type="ECO:0000313" key="2">
    <source>
        <dbReference type="Proteomes" id="UP000507470"/>
    </source>
</evidence>
<evidence type="ECO:0008006" key="3">
    <source>
        <dbReference type="Google" id="ProtNLM"/>
    </source>
</evidence>
<dbReference type="Pfam" id="PF13578">
    <property type="entry name" value="Methyltransf_24"/>
    <property type="match status" value="1"/>
</dbReference>
<dbReference type="SUPFAM" id="SSF53335">
    <property type="entry name" value="S-adenosyl-L-methionine-dependent methyltransferases"/>
    <property type="match status" value="1"/>
</dbReference>
<dbReference type="Gene3D" id="3.40.50.150">
    <property type="entry name" value="Vaccinia Virus protein VP39"/>
    <property type="match status" value="1"/>
</dbReference>
<dbReference type="Proteomes" id="UP000507470">
    <property type="component" value="Unassembled WGS sequence"/>
</dbReference>
<dbReference type="InterPro" id="IPR029063">
    <property type="entry name" value="SAM-dependent_MTases_sf"/>
</dbReference>
<sequence>MKCHMVGSEKTNLSNSLFKLLNELDIKIRNKVPERTITDSTSYTGFDMWDPPVYENTAIEWVKKQFESQRKTLIKGDSTKTVPQFQGKCDIIHIDGEHHAHFPETDMKYMARVASVNNLLLVDDCSKSWPSVLKAGRLKKKNDLLNNIKMHVPEGWIYRGAQKGWCIGSYNVKYQADPIPRSFMF</sequence>
<dbReference type="EMBL" id="CACVKT020008662">
    <property type="protein sequence ID" value="CAC5416554.1"/>
    <property type="molecule type" value="Genomic_DNA"/>
</dbReference>
<gene>
    <name evidence="1" type="ORF">MCOR_49156</name>
</gene>
<evidence type="ECO:0000313" key="1">
    <source>
        <dbReference type="EMBL" id="CAC5416554.1"/>
    </source>
</evidence>
<organism evidence="1 2">
    <name type="scientific">Mytilus coruscus</name>
    <name type="common">Sea mussel</name>
    <dbReference type="NCBI Taxonomy" id="42192"/>
    <lineage>
        <taxon>Eukaryota</taxon>
        <taxon>Metazoa</taxon>
        <taxon>Spiralia</taxon>
        <taxon>Lophotrochozoa</taxon>
        <taxon>Mollusca</taxon>
        <taxon>Bivalvia</taxon>
        <taxon>Autobranchia</taxon>
        <taxon>Pteriomorphia</taxon>
        <taxon>Mytilida</taxon>
        <taxon>Mytiloidea</taxon>
        <taxon>Mytilidae</taxon>
        <taxon>Mytilinae</taxon>
        <taxon>Mytilus</taxon>
    </lineage>
</organism>
<keyword evidence="2" id="KW-1185">Reference proteome</keyword>
<proteinExistence type="predicted"/>
<name>A0A6J8E761_MYTCO</name>
<protein>
    <recommendedName>
        <fullName evidence="3">Class I SAM-dependent methyltransferase</fullName>
    </recommendedName>
</protein>
<reference evidence="1 2" key="1">
    <citation type="submission" date="2020-06" db="EMBL/GenBank/DDBJ databases">
        <authorList>
            <person name="Li R."/>
            <person name="Bekaert M."/>
        </authorList>
    </citation>
    <scope>NUCLEOTIDE SEQUENCE [LARGE SCALE GENOMIC DNA]</scope>
    <source>
        <strain evidence="2">wild</strain>
    </source>
</reference>